<evidence type="ECO:0000256" key="5">
    <source>
        <dbReference type="ARBA" id="ARBA00015519"/>
    </source>
</evidence>
<dbReference type="InterPro" id="IPR045249">
    <property type="entry name" value="HARBI1-like"/>
</dbReference>
<keyword evidence="9" id="KW-0378">Hydrolase</keyword>
<dbReference type="Pfam" id="PF13359">
    <property type="entry name" value="DDE_Tnp_4"/>
    <property type="match status" value="1"/>
</dbReference>
<gene>
    <name evidence="15" type="ORF">JZ751_001858</name>
</gene>
<evidence type="ECO:0000256" key="7">
    <source>
        <dbReference type="ARBA" id="ARBA00022722"/>
    </source>
</evidence>
<dbReference type="InterPro" id="IPR001005">
    <property type="entry name" value="SANT/Myb"/>
</dbReference>
<proteinExistence type="inferred from homology"/>
<evidence type="ECO:0000256" key="2">
    <source>
        <dbReference type="ARBA" id="ARBA00004123"/>
    </source>
</evidence>
<dbReference type="GO" id="GO:0005634">
    <property type="term" value="C:nucleus"/>
    <property type="evidence" value="ECO:0007669"/>
    <property type="project" value="UniProtKB-SubCell"/>
</dbReference>
<evidence type="ECO:0000256" key="4">
    <source>
        <dbReference type="ARBA" id="ARBA00006958"/>
    </source>
</evidence>
<dbReference type="AlphaFoldDB" id="A0A8T2PUZ9"/>
<dbReference type="GO" id="GO:0004518">
    <property type="term" value="F:nuclease activity"/>
    <property type="evidence" value="ECO:0007669"/>
    <property type="project" value="UniProtKB-KW"/>
</dbReference>
<comment type="function">
    <text evidence="12">Transposase-derived protein that may have nuclease activity. Does not have transposase activity.</text>
</comment>
<evidence type="ECO:0000256" key="8">
    <source>
        <dbReference type="ARBA" id="ARBA00022723"/>
    </source>
</evidence>
<protein>
    <recommendedName>
        <fullName evidence="5">Putative nuclease HARBI1</fullName>
    </recommendedName>
    <alternativeName>
        <fullName evidence="11">Harbinger transposase-derived nuclease</fullName>
    </alternativeName>
</protein>
<dbReference type="GO" id="GO:0005737">
    <property type="term" value="C:cytoplasm"/>
    <property type="evidence" value="ECO:0007669"/>
    <property type="project" value="UniProtKB-SubCell"/>
</dbReference>
<keyword evidence="8" id="KW-0479">Metal-binding</keyword>
<keyword evidence="16" id="KW-1185">Reference proteome</keyword>
<reference evidence="15" key="1">
    <citation type="thesis" date="2021" institute="BYU ScholarsArchive" country="Provo, UT, USA">
        <title>Applications of and Algorithms for Genome Assembly and Genomic Analyses with an Emphasis on Marine Teleosts.</title>
        <authorList>
            <person name="Pickett B.D."/>
        </authorList>
    </citation>
    <scope>NUCLEOTIDE SEQUENCE</scope>
    <source>
        <strain evidence="15">HI-2016</strain>
    </source>
</reference>
<dbReference type="GO" id="GO:0016787">
    <property type="term" value="F:hydrolase activity"/>
    <property type="evidence" value="ECO:0007669"/>
    <property type="project" value="UniProtKB-KW"/>
</dbReference>
<dbReference type="GO" id="GO:0046872">
    <property type="term" value="F:metal ion binding"/>
    <property type="evidence" value="ECO:0007669"/>
    <property type="project" value="UniProtKB-KW"/>
</dbReference>
<comment type="caution">
    <text evidence="15">The sequence shown here is derived from an EMBL/GenBank/DDBJ whole genome shotgun (WGS) entry which is preliminary data.</text>
</comment>
<comment type="subcellular location">
    <subcellularLocation>
        <location evidence="3">Cytoplasm</location>
    </subcellularLocation>
    <subcellularLocation>
        <location evidence="2">Nucleus</location>
    </subcellularLocation>
</comment>
<evidence type="ECO:0000256" key="9">
    <source>
        <dbReference type="ARBA" id="ARBA00022801"/>
    </source>
</evidence>
<dbReference type="Proteomes" id="UP000824540">
    <property type="component" value="Unassembled WGS sequence"/>
</dbReference>
<dbReference type="PRINTS" id="PR02086">
    <property type="entry name" value="PUTNUCHARBI1"/>
</dbReference>
<comment type="similarity">
    <text evidence="4">Belongs to the HARBI1 family.</text>
</comment>
<evidence type="ECO:0000256" key="3">
    <source>
        <dbReference type="ARBA" id="ARBA00004496"/>
    </source>
</evidence>
<keyword evidence="6" id="KW-0963">Cytoplasm</keyword>
<organism evidence="15 16">
    <name type="scientific">Albula glossodonta</name>
    <name type="common">roundjaw bonefish</name>
    <dbReference type="NCBI Taxonomy" id="121402"/>
    <lineage>
        <taxon>Eukaryota</taxon>
        <taxon>Metazoa</taxon>
        <taxon>Chordata</taxon>
        <taxon>Craniata</taxon>
        <taxon>Vertebrata</taxon>
        <taxon>Euteleostomi</taxon>
        <taxon>Actinopterygii</taxon>
        <taxon>Neopterygii</taxon>
        <taxon>Teleostei</taxon>
        <taxon>Albuliformes</taxon>
        <taxon>Albulidae</taxon>
        <taxon>Albula</taxon>
    </lineage>
</organism>
<dbReference type="InterPro" id="IPR026103">
    <property type="entry name" value="HARBI1_animal"/>
</dbReference>
<evidence type="ECO:0000256" key="1">
    <source>
        <dbReference type="ARBA" id="ARBA00001968"/>
    </source>
</evidence>
<evidence type="ECO:0000259" key="14">
    <source>
        <dbReference type="PROSITE" id="PS50090"/>
    </source>
</evidence>
<dbReference type="InterPro" id="IPR027806">
    <property type="entry name" value="HARBI1_dom"/>
</dbReference>
<evidence type="ECO:0000256" key="12">
    <source>
        <dbReference type="ARBA" id="ARBA00045850"/>
    </source>
</evidence>
<feature type="compositionally biased region" description="Basic and acidic residues" evidence="13">
    <location>
        <begin position="1"/>
        <end position="10"/>
    </location>
</feature>
<feature type="compositionally biased region" description="Low complexity" evidence="13">
    <location>
        <begin position="173"/>
        <end position="190"/>
    </location>
</feature>
<accession>A0A8T2PUZ9</accession>
<evidence type="ECO:0000256" key="13">
    <source>
        <dbReference type="SAM" id="MobiDB-lite"/>
    </source>
</evidence>
<feature type="domain" description="Myb-like" evidence="14">
    <location>
        <begin position="36"/>
        <end position="104"/>
    </location>
</feature>
<dbReference type="CDD" id="cd00167">
    <property type="entry name" value="SANT"/>
    <property type="match status" value="1"/>
</dbReference>
<name>A0A8T2PUZ9_9TELE</name>
<comment type="cofactor">
    <cofactor evidence="1">
        <name>a divalent metal cation</name>
        <dbReference type="ChEBI" id="CHEBI:60240"/>
    </cofactor>
</comment>
<dbReference type="EMBL" id="JAFBMS010000002">
    <property type="protein sequence ID" value="KAG9355145.1"/>
    <property type="molecule type" value="Genomic_DNA"/>
</dbReference>
<evidence type="ECO:0000313" key="15">
    <source>
        <dbReference type="EMBL" id="KAG9355145.1"/>
    </source>
</evidence>
<feature type="region of interest" description="Disordered" evidence="13">
    <location>
        <begin position="155"/>
        <end position="190"/>
    </location>
</feature>
<dbReference type="Pfam" id="PF13873">
    <property type="entry name" value="Myb_DNA-bind_5"/>
    <property type="match status" value="1"/>
</dbReference>
<evidence type="ECO:0000313" key="16">
    <source>
        <dbReference type="Proteomes" id="UP000824540"/>
    </source>
</evidence>
<evidence type="ECO:0000256" key="11">
    <source>
        <dbReference type="ARBA" id="ARBA00030126"/>
    </source>
</evidence>
<dbReference type="PANTHER" id="PTHR22930">
    <property type="match status" value="1"/>
</dbReference>
<keyword evidence="7" id="KW-0540">Nuclease</keyword>
<evidence type="ECO:0000256" key="10">
    <source>
        <dbReference type="ARBA" id="ARBA00023242"/>
    </source>
</evidence>
<sequence length="705" mass="78109">MENQRREFADHSQWMNLQKRKHQASSQSAPENAADMRKRIRIRYSKEEEEMLVKEVIKRWDDLFGPKSRKLPRGARTNLWNEIAAKLEGTSQGVRAGEDLRKKWIYLKQCLLEKVEAQRLSTYPYFEANRPTDLTAVEQQLLSLLSQTAVQPALPDAWGGDNSSRSPADTDVFSSSTSSETEFPSSSSCSVIPLESDPVRSLNAPSLERVNLSNLLVNDDAQVWDPDLSAHARNAGLCDDNDDEPTVNINNLILPTPRRLVRPGTDNVTPVMAAVVNRQRQCLSVQKEAVKALKWLAADVRKFVDYVTMSSGCEDGLTSGMPVNEHFSHLLGNLSSGTPSNPPPTDSPQLTKHSEPKTSTSNLLSSPCPEPRDLSLLNEDVLLERFRLDRGTIVHVCDLLRPHVANQQMAVESTVCAALSFYATGSFQSSIGDQFGVAQPAMRNAVQIVTDALVNISDRFIQLPVPAAHLQVQQDFFRLAGFPGIVGALGCTHIAIRPPQLLPNLYLNRKGFHSMNLQITVTPDCRISSAVARFPGSYSCTHVLQHSSLEAFCSRGNLRKGHLIAHAGYPLHHWLLPPLQNPQADAEVRYNKALLRSHGVVVKTVALLKARFPCLDRSVVPLQFSPKKSAHIILACCILHNIAISRQVRLPGSTNPGSKDPKTVAHEDFNCEGDEEVLSDSEEIVALRITEGQQKQAFTIQQYFS</sequence>
<feature type="compositionally biased region" description="Polar residues" evidence="13">
    <location>
        <begin position="347"/>
        <end position="365"/>
    </location>
</feature>
<evidence type="ECO:0000256" key="6">
    <source>
        <dbReference type="ARBA" id="ARBA00022490"/>
    </source>
</evidence>
<dbReference type="OrthoDB" id="9946389at2759"/>
<keyword evidence="10" id="KW-0539">Nucleus</keyword>
<feature type="region of interest" description="Disordered" evidence="13">
    <location>
        <begin position="1"/>
        <end position="34"/>
    </location>
</feature>
<dbReference type="PANTHER" id="PTHR22930:SF275">
    <property type="entry name" value="NUCLEASE HARBI1-RELATED"/>
    <property type="match status" value="1"/>
</dbReference>
<dbReference type="InterPro" id="IPR028002">
    <property type="entry name" value="Myb_DNA-bind_5"/>
</dbReference>
<dbReference type="PROSITE" id="PS50090">
    <property type="entry name" value="MYB_LIKE"/>
    <property type="match status" value="1"/>
</dbReference>
<feature type="region of interest" description="Disordered" evidence="13">
    <location>
        <begin position="328"/>
        <end position="371"/>
    </location>
</feature>